<name>A0A066ZMV1_HYDMR</name>
<evidence type="ECO:0000256" key="1">
    <source>
        <dbReference type="SAM" id="Phobius"/>
    </source>
</evidence>
<proteinExistence type="predicted"/>
<evidence type="ECO:0000313" key="3">
    <source>
        <dbReference type="Proteomes" id="UP000027341"/>
    </source>
</evidence>
<keyword evidence="1" id="KW-1133">Transmembrane helix</keyword>
<evidence type="ECO:0000313" key="2">
    <source>
        <dbReference type="EMBL" id="KDN94832.1"/>
    </source>
</evidence>
<gene>
    <name evidence="2" type="ORF">EI16_00515</name>
</gene>
<protein>
    <submittedName>
        <fullName evidence="2">Uncharacterized protein</fullName>
    </submittedName>
</protein>
<sequence length="89" mass="9656">MNISTTHTQNNCKTAIQSMVNGFLRVGKQKTSAIAADPLGTDLRCENEVHCFLFANAFSPTILAFSIYLVLGSAPVSKKVVGFIVTLFF</sequence>
<feature type="transmembrane region" description="Helical" evidence="1">
    <location>
        <begin position="52"/>
        <end position="71"/>
    </location>
</feature>
<comment type="caution">
    <text evidence="2">The sequence shown here is derived from an EMBL/GenBank/DDBJ whole genome shotgun (WGS) entry which is preliminary data.</text>
</comment>
<keyword evidence="1" id="KW-0472">Membrane</keyword>
<keyword evidence="1" id="KW-0812">Transmembrane</keyword>
<dbReference type="EMBL" id="JMIU01000001">
    <property type="protein sequence ID" value="KDN94832.1"/>
    <property type="molecule type" value="Genomic_DNA"/>
</dbReference>
<reference evidence="2 3" key="1">
    <citation type="submission" date="2014-04" db="EMBL/GenBank/DDBJ databases">
        <title>Draft genome sequence of Hydrogenovibrio marinus MH-110, a model organism for aerobic H2 metabolism.</title>
        <authorList>
            <person name="Cha H.J."/>
            <person name="Jo B.H."/>
            <person name="Hwang B.H."/>
        </authorList>
    </citation>
    <scope>NUCLEOTIDE SEQUENCE [LARGE SCALE GENOMIC DNA]</scope>
    <source>
        <strain evidence="2 3">MH-110</strain>
    </source>
</reference>
<dbReference type="Proteomes" id="UP000027341">
    <property type="component" value="Unassembled WGS sequence"/>
</dbReference>
<accession>A0A066ZMV1</accession>
<organism evidence="2 3">
    <name type="scientific">Hydrogenovibrio marinus</name>
    <dbReference type="NCBI Taxonomy" id="28885"/>
    <lineage>
        <taxon>Bacteria</taxon>
        <taxon>Pseudomonadati</taxon>
        <taxon>Pseudomonadota</taxon>
        <taxon>Gammaproteobacteria</taxon>
        <taxon>Thiotrichales</taxon>
        <taxon>Piscirickettsiaceae</taxon>
        <taxon>Hydrogenovibrio</taxon>
    </lineage>
</organism>
<dbReference type="AlphaFoldDB" id="A0A066ZMV1"/>
<dbReference type="RefSeq" id="WP_029908339.1">
    <property type="nucleotide sequence ID" value="NZ_AP020335.1"/>
</dbReference>
<keyword evidence="3" id="KW-1185">Reference proteome</keyword>
<dbReference type="STRING" id="28885.EI16_00515"/>